<keyword evidence="2" id="KW-0645">Protease</keyword>
<organism evidence="2 3">
    <name type="scientific">Thermococcus sibiricus</name>
    <dbReference type="NCBI Taxonomy" id="172049"/>
    <lineage>
        <taxon>Archaea</taxon>
        <taxon>Methanobacteriati</taxon>
        <taxon>Methanobacteriota</taxon>
        <taxon>Thermococci</taxon>
        <taxon>Thermococcales</taxon>
        <taxon>Thermococcaceae</taxon>
        <taxon>Thermococcus</taxon>
    </lineage>
</organism>
<accession>A0A117L1U1</accession>
<dbReference type="Proteomes" id="UP000053911">
    <property type="component" value="Unassembled WGS sequence"/>
</dbReference>
<proteinExistence type="predicted"/>
<dbReference type="PATRIC" id="fig|172049.5.peg.937"/>
<protein>
    <submittedName>
        <fullName evidence="2">Putative leucyl aminopeptidase</fullName>
    </submittedName>
</protein>
<evidence type="ECO:0000313" key="2">
    <source>
        <dbReference type="EMBL" id="KUK18276.1"/>
    </source>
</evidence>
<dbReference type="PANTHER" id="PTHR34448">
    <property type="entry name" value="AMINOPEPTIDASE"/>
    <property type="match status" value="1"/>
</dbReference>
<keyword evidence="1" id="KW-0479">Metal-binding</keyword>
<dbReference type="SUPFAM" id="SSF144052">
    <property type="entry name" value="Thermophilic metalloprotease-like"/>
    <property type="match status" value="1"/>
</dbReference>
<dbReference type="PANTHER" id="PTHR34448:SF1">
    <property type="entry name" value="BLL6088 PROTEIN"/>
    <property type="match status" value="1"/>
</dbReference>
<keyword evidence="2" id="KW-0378">Hydrolase</keyword>
<dbReference type="GO" id="GO:0046872">
    <property type="term" value="F:metal ion binding"/>
    <property type="evidence" value="ECO:0007669"/>
    <property type="project" value="UniProtKB-KW"/>
</dbReference>
<dbReference type="GO" id="GO:0006508">
    <property type="term" value="P:proteolysis"/>
    <property type="evidence" value="ECO:0007669"/>
    <property type="project" value="InterPro"/>
</dbReference>
<reference evidence="3" key="1">
    <citation type="journal article" date="2015" name="MBio">
        <title>Genome-Resolved Metagenomic Analysis Reveals Roles for Candidate Phyla and Other Microbial Community Members in Biogeochemical Transformations in Oil Reservoirs.</title>
        <authorList>
            <person name="Hu P."/>
            <person name="Tom L."/>
            <person name="Singh A."/>
            <person name="Thomas B.C."/>
            <person name="Baker B.J."/>
            <person name="Piceno Y.M."/>
            <person name="Andersen G.L."/>
            <person name="Banfield J.F."/>
        </authorList>
    </citation>
    <scope>NUCLEOTIDE SEQUENCE [LARGE SCALE GENOMIC DNA]</scope>
</reference>
<dbReference type="EMBL" id="LGFD01000005">
    <property type="protein sequence ID" value="KUK18276.1"/>
    <property type="molecule type" value="Genomic_DNA"/>
</dbReference>
<evidence type="ECO:0000313" key="3">
    <source>
        <dbReference type="Proteomes" id="UP000053911"/>
    </source>
</evidence>
<evidence type="ECO:0000256" key="1">
    <source>
        <dbReference type="ARBA" id="ARBA00022723"/>
    </source>
</evidence>
<name>A0A117L1U1_9EURY</name>
<gene>
    <name evidence="2" type="ORF">XD54_0367</name>
</gene>
<keyword evidence="2" id="KW-0031">Aminopeptidase</keyword>
<sequence length="360" mass="39748">MKINGLRGGKVNLIDASVIVMKDVLSVEDGEEILIITNPGEVFEISLSLFNAAKKFKARPTIVVQETKGTLDYAERAVIEAIKSEPDIVISISEQKLGKDAHGINIGYIGRDHKKYNHIFEKLLRGDKKIRGFWSPGITKEIYLRSVPINYAKLRDEATIISKILNHGKEIHITTEKGTDLMVDIRNRKPLKDDGDFRKAGSGGNIPAGEVFISPTVGKSEGVIVFDGTLGLGGENIIPEKPVKVYVENGFLSRIEGGEAAKKLEKAIKDVEKMSIEIGKLEEAKNSWHLGEVGIGLNPKAQMSGKLLEDEKIRKTIHIAIGANYDNDAPALNHYDCLVWHPTVEVDGERIMEKGNFTIF</sequence>
<dbReference type="InterPro" id="IPR058739">
    <property type="entry name" value="NicX"/>
</dbReference>
<dbReference type="GO" id="GO:0004177">
    <property type="term" value="F:aminopeptidase activity"/>
    <property type="evidence" value="ECO:0007669"/>
    <property type="project" value="UniProtKB-KW"/>
</dbReference>
<comment type="caution">
    <text evidence="2">The sequence shown here is derived from an EMBL/GenBank/DDBJ whole genome shotgun (WGS) entry which is preliminary data.</text>
</comment>
<dbReference type="AlphaFoldDB" id="A0A117L1U1"/>
<dbReference type="InterPro" id="IPR052170">
    <property type="entry name" value="M29_Exopeptidase"/>
</dbReference>
<dbReference type="Pfam" id="PF26233">
    <property type="entry name" value="NicX"/>
    <property type="match status" value="1"/>
</dbReference>